<dbReference type="PANTHER" id="PTHR11138:SF5">
    <property type="entry name" value="METHIONYL-TRNA FORMYLTRANSFERASE, MITOCHONDRIAL"/>
    <property type="match status" value="1"/>
</dbReference>
<dbReference type="Gene3D" id="3.40.50.12230">
    <property type="match status" value="1"/>
</dbReference>
<dbReference type="SUPFAM" id="SSF53328">
    <property type="entry name" value="Formyltransferase"/>
    <property type="match status" value="1"/>
</dbReference>
<reference evidence="2 3" key="1">
    <citation type="submission" date="2018-02" db="EMBL/GenBank/DDBJ databases">
        <title>Complete genome sequence of Agrobacterium tumefaciens 1D1609.</title>
        <authorList>
            <person name="Cho S.-T."/>
            <person name="Haryono M."/>
            <person name="Chang H.-H."/>
            <person name="Santos M.N."/>
            <person name="Lai E.-M."/>
            <person name="Kuo C.-H."/>
        </authorList>
    </citation>
    <scope>NUCLEOTIDE SEQUENCE [LARGE SCALE GENOMIC DNA]</scope>
    <source>
        <strain evidence="2 3">1D1609</strain>
    </source>
</reference>
<evidence type="ECO:0000259" key="1">
    <source>
        <dbReference type="Pfam" id="PF00551"/>
    </source>
</evidence>
<accession>A0A2L2LL61</accession>
<evidence type="ECO:0000313" key="2">
    <source>
        <dbReference type="EMBL" id="AVH45065.1"/>
    </source>
</evidence>
<dbReference type="GO" id="GO:0004479">
    <property type="term" value="F:methionyl-tRNA formyltransferase activity"/>
    <property type="evidence" value="ECO:0007669"/>
    <property type="project" value="TreeGrafter"/>
</dbReference>
<protein>
    <recommendedName>
        <fullName evidence="1">Formyl transferase N-terminal domain-containing protein</fullName>
    </recommendedName>
</protein>
<feature type="domain" description="Formyl transferase N-terminal" evidence="1">
    <location>
        <begin position="60"/>
        <end position="174"/>
    </location>
</feature>
<sequence length="306" mass="34304">MDPVRLAFIANGAMGDQCLNMALGDTRIKVAALGVDNRLANSQLLRTASRENIPIFELSSLQDQIENLRKLHIDYLLNVNSRVILGKEILELPTRGSLNFHNSFLPDYRGLNVCSWAIYNGEEEYGVTWHFIDADKGIDAGANVLQRRFPLCGNETAYSLIVRCVEVGIHMFPELIDLLVANVTPSPVTVRPSSRLFLGREIPNNAKVPIGGEFEIAYRFLRAMDFRPLKTELIPAFVEIEGELFDVVSYRGLRDPEMKQVDHVVTLERCRSGIHFIGGTIQLPRLRKQSTGELLALTDIGEVADR</sequence>
<dbReference type="AlphaFoldDB" id="A0A2L2LL61"/>
<proteinExistence type="predicted"/>
<dbReference type="InterPro" id="IPR002376">
    <property type="entry name" value="Formyl_transf_N"/>
</dbReference>
<dbReference type="RefSeq" id="WP_104680179.1">
    <property type="nucleotide sequence ID" value="NZ_CP026925.1"/>
</dbReference>
<dbReference type="Pfam" id="PF00551">
    <property type="entry name" value="Formyl_trans_N"/>
    <property type="match status" value="1"/>
</dbReference>
<dbReference type="GO" id="GO:0005829">
    <property type="term" value="C:cytosol"/>
    <property type="evidence" value="ECO:0007669"/>
    <property type="project" value="TreeGrafter"/>
</dbReference>
<evidence type="ECO:0000313" key="3">
    <source>
        <dbReference type="Proteomes" id="UP000237717"/>
    </source>
</evidence>
<dbReference type="InterPro" id="IPR036477">
    <property type="entry name" value="Formyl_transf_N_sf"/>
</dbReference>
<dbReference type="Proteomes" id="UP000237717">
    <property type="component" value="Chromosome II"/>
</dbReference>
<organism evidence="2 3">
    <name type="scientific">Agrobacterium tumefaciens</name>
    <dbReference type="NCBI Taxonomy" id="358"/>
    <lineage>
        <taxon>Bacteria</taxon>
        <taxon>Pseudomonadati</taxon>
        <taxon>Pseudomonadota</taxon>
        <taxon>Alphaproteobacteria</taxon>
        <taxon>Hyphomicrobiales</taxon>
        <taxon>Rhizobiaceae</taxon>
        <taxon>Rhizobium/Agrobacterium group</taxon>
        <taxon>Agrobacterium</taxon>
        <taxon>Agrobacterium tumefaciens complex</taxon>
    </lineage>
</organism>
<gene>
    <name evidence="2" type="ORF">At1D1609_50260</name>
</gene>
<dbReference type="PANTHER" id="PTHR11138">
    <property type="entry name" value="METHIONYL-TRNA FORMYLTRANSFERASE"/>
    <property type="match status" value="1"/>
</dbReference>
<name>A0A2L2LL61_AGRTU</name>
<dbReference type="EMBL" id="CP026925">
    <property type="protein sequence ID" value="AVH45065.1"/>
    <property type="molecule type" value="Genomic_DNA"/>
</dbReference>